<sequence>MGLNHMGKPGIKQELAGGSGSKNPECSATLFFHKLSQPGTRVLARILRSEPVISVRNCG</sequence>
<evidence type="ECO:0000313" key="2">
    <source>
        <dbReference type="EMBL" id="URD99158.1"/>
    </source>
</evidence>
<keyword evidence="3" id="KW-1185">Reference proteome</keyword>
<organism evidence="2 3">
    <name type="scientific">Musa troglodytarum</name>
    <name type="common">fe'i banana</name>
    <dbReference type="NCBI Taxonomy" id="320322"/>
    <lineage>
        <taxon>Eukaryota</taxon>
        <taxon>Viridiplantae</taxon>
        <taxon>Streptophyta</taxon>
        <taxon>Embryophyta</taxon>
        <taxon>Tracheophyta</taxon>
        <taxon>Spermatophyta</taxon>
        <taxon>Magnoliopsida</taxon>
        <taxon>Liliopsida</taxon>
        <taxon>Zingiberales</taxon>
        <taxon>Musaceae</taxon>
        <taxon>Musa</taxon>
    </lineage>
</organism>
<reference evidence="2" key="1">
    <citation type="submission" date="2022-05" db="EMBL/GenBank/DDBJ databases">
        <title>The Musa troglodytarum L. genome provides insights into the mechanism of non-climacteric behaviour and enrichment of carotenoids.</title>
        <authorList>
            <person name="Wang J."/>
        </authorList>
    </citation>
    <scope>NUCLEOTIDE SEQUENCE</scope>
    <source>
        <tissue evidence="2">Leaf</tissue>
    </source>
</reference>
<accession>A0A9E7FNM1</accession>
<feature type="region of interest" description="Disordered" evidence="1">
    <location>
        <begin position="1"/>
        <end position="22"/>
    </location>
</feature>
<protein>
    <submittedName>
        <fullName evidence="2">Uncharacterized protein</fullName>
    </submittedName>
</protein>
<evidence type="ECO:0000256" key="1">
    <source>
        <dbReference type="SAM" id="MobiDB-lite"/>
    </source>
</evidence>
<proteinExistence type="predicted"/>
<evidence type="ECO:0000313" key="3">
    <source>
        <dbReference type="Proteomes" id="UP001055439"/>
    </source>
</evidence>
<dbReference type="Proteomes" id="UP001055439">
    <property type="component" value="Chromosome 4"/>
</dbReference>
<gene>
    <name evidence="2" type="ORF">MUK42_31947</name>
</gene>
<dbReference type="EMBL" id="CP097506">
    <property type="protein sequence ID" value="URD99158.1"/>
    <property type="molecule type" value="Genomic_DNA"/>
</dbReference>
<dbReference type="AlphaFoldDB" id="A0A9E7FNM1"/>
<name>A0A9E7FNM1_9LILI</name>